<dbReference type="EMBL" id="JAGPNK010000006">
    <property type="protein sequence ID" value="KAH7319653.1"/>
    <property type="molecule type" value="Genomic_DNA"/>
</dbReference>
<name>A0A8K0WR03_9HYPO</name>
<comment type="caution">
    <text evidence="1">The sequence shown here is derived from an EMBL/GenBank/DDBJ whole genome shotgun (WGS) entry which is preliminary data.</text>
</comment>
<keyword evidence="2" id="KW-1185">Reference proteome</keyword>
<dbReference type="Proteomes" id="UP000813444">
    <property type="component" value="Unassembled WGS sequence"/>
</dbReference>
<dbReference type="AlphaFoldDB" id="A0A8K0WR03"/>
<accession>A0A8K0WR03</accession>
<protein>
    <submittedName>
        <fullName evidence="1">Uncharacterized protein</fullName>
    </submittedName>
</protein>
<evidence type="ECO:0000313" key="1">
    <source>
        <dbReference type="EMBL" id="KAH7319653.1"/>
    </source>
</evidence>
<organism evidence="1 2">
    <name type="scientific">Stachybotrys elegans</name>
    <dbReference type="NCBI Taxonomy" id="80388"/>
    <lineage>
        <taxon>Eukaryota</taxon>
        <taxon>Fungi</taxon>
        <taxon>Dikarya</taxon>
        <taxon>Ascomycota</taxon>
        <taxon>Pezizomycotina</taxon>
        <taxon>Sordariomycetes</taxon>
        <taxon>Hypocreomycetidae</taxon>
        <taxon>Hypocreales</taxon>
        <taxon>Stachybotryaceae</taxon>
        <taxon>Stachybotrys</taxon>
    </lineage>
</organism>
<reference evidence="1" key="1">
    <citation type="journal article" date="2021" name="Nat. Commun.">
        <title>Genetic determinants of endophytism in the Arabidopsis root mycobiome.</title>
        <authorList>
            <person name="Mesny F."/>
            <person name="Miyauchi S."/>
            <person name="Thiergart T."/>
            <person name="Pickel B."/>
            <person name="Atanasova L."/>
            <person name="Karlsson M."/>
            <person name="Huettel B."/>
            <person name="Barry K.W."/>
            <person name="Haridas S."/>
            <person name="Chen C."/>
            <person name="Bauer D."/>
            <person name="Andreopoulos W."/>
            <person name="Pangilinan J."/>
            <person name="LaButti K."/>
            <person name="Riley R."/>
            <person name="Lipzen A."/>
            <person name="Clum A."/>
            <person name="Drula E."/>
            <person name="Henrissat B."/>
            <person name="Kohler A."/>
            <person name="Grigoriev I.V."/>
            <person name="Martin F.M."/>
            <person name="Hacquard S."/>
        </authorList>
    </citation>
    <scope>NUCLEOTIDE SEQUENCE</scope>
    <source>
        <strain evidence="1">MPI-CAGE-CH-0235</strain>
    </source>
</reference>
<proteinExistence type="predicted"/>
<evidence type="ECO:0000313" key="2">
    <source>
        <dbReference type="Proteomes" id="UP000813444"/>
    </source>
</evidence>
<sequence length="52" mass="5615">MALSLSCTAQGGTRGSVSWVIRLWEERGCSSKLPIVITLPLGLRFLALAKNI</sequence>
<gene>
    <name evidence="1" type="ORF">B0I35DRAFT_216223</name>
</gene>